<dbReference type="AlphaFoldDB" id="A0A917H1W7"/>
<dbReference type="GO" id="GO:0001681">
    <property type="term" value="F:sialate O-acetylesterase activity"/>
    <property type="evidence" value="ECO:0007669"/>
    <property type="project" value="InterPro"/>
</dbReference>
<dbReference type="InterPro" id="IPR036514">
    <property type="entry name" value="SGNH_hydro_sf"/>
</dbReference>
<dbReference type="RefSeq" id="WP_229739111.1">
    <property type="nucleotide sequence ID" value="NZ_BMGT01000001.1"/>
</dbReference>
<organism evidence="3 4">
    <name type="scientific">Edaphobacter dinghuensis</name>
    <dbReference type="NCBI Taxonomy" id="1560005"/>
    <lineage>
        <taxon>Bacteria</taxon>
        <taxon>Pseudomonadati</taxon>
        <taxon>Acidobacteriota</taxon>
        <taxon>Terriglobia</taxon>
        <taxon>Terriglobales</taxon>
        <taxon>Acidobacteriaceae</taxon>
        <taxon>Edaphobacter</taxon>
    </lineage>
</organism>
<dbReference type="Gene3D" id="2.60.40.10">
    <property type="entry name" value="Immunoglobulins"/>
    <property type="match status" value="1"/>
</dbReference>
<dbReference type="InterPro" id="IPR013783">
    <property type="entry name" value="Ig-like_fold"/>
</dbReference>
<dbReference type="Gene3D" id="3.40.50.1110">
    <property type="entry name" value="SGNH hydrolase"/>
    <property type="match status" value="1"/>
</dbReference>
<feature type="domain" description="Sialate O-acetylesterase" evidence="2">
    <location>
        <begin position="279"/>
        <end position="368"/>
    </location>
</feature>
<dbReference type="PANTHER" id="PTHR22901">
    <property type="entry name" value="SIALATE O-ACETYLESTERASE"/>
    <property type="match status" value="1"/>
</dbReference>
<evidence type="ECO:0000259" key="2">
    <source>
        <dbReference type="Pfam" id="PF03629"/>
    </source>
</evidence>
<reference evidence="3" key="1">
    <citation type="journal article" date="2014" name="Int. J. Syst. Evol. Microbiol.">
        <title>Complete genome sequence of Corynebacterium casei LMG S-19264T (=DSM 44701T), isolated from a smear-ripened cheese.</title>
        <authorList>
            <consortium name="US DOE Joint Genome Institute (JGI-PGF)"/>
            <person name="Walter F."/>
            <person name="Albersmeier A."/>
            <person name="Kalinowski J."/>
            <person name="Ruckert C."/>
        </authorList>
    </citation>
    <scope>NUCLEOTIDE SEQUENCE</scope>
    <source>
        <strain evidence="3">CGMCC 1.12997</strain>
    </source>
</reference>
<name>A0A917H1W7_9BACT</name>
<accession>A0A917H1W7</accession>
<dbReference type="InterPro" id="IPR039329">
    <property type="entry name" value="SIAE"/>
</dbReference>
<sequence length="505" mass="54641">MMSAVGFAEVKPASLFSDHAVLQSGMSVPVWGTADPGEKVTVTLHGVSASTTTGADGRWMVRLKKLKAGGPFEMTIAGKNTVTVKDVLVGEVWLGSGQSNMVFTVSKKSNPWAGMLDEEGEIAAANYPQIRMFTGKATKAYEPQTDIVGEWKVCSPETAGDFSAVGYLFARDLQRELKVPVGIVLEAYGASTAESWLPRPTVAGDPMLKPLLDKFDARVSYYREHPGGLDADAPAGPQTLNARPAKAGAKPAKMRDPVQDQHQPTVLFNGMIQPVLPYAIRGVLWYQGESIVGGKAGVELYPHTMETLVKEWRQLWGEGELPFYYVQLAALQNASNNPAVREAQAQLLKLPKTAMAVTIDIGDPKLVHPKNKEPLGERLTAIALAKTYGRKMEYSGPVYESMKVKGNAIELKFAHDKGLTAKNGPLKWFQIAGADQKFVDAEAKIEGNKIIVTSAQVSAPVAVRYAWADYPEGCNLYNGAGFPAAPFRTDKWDALTPIAAEFTGK</sequence>
<dbReference type="SUPFAM" id="SSF52266">
    <property type="entry name" value="SGNH hydrolase"/>
    <property type="match status" value="1"/>
</dbReference>
<dbReference type="PANTHER" id="PTHR22901:SF0">
    <property type="entry name" value="SIALATE O-ACETYLESTERASE"/>
    <property type="match status" value="1"/>
</dbReference>
<evidence type="ECO:0000256" key="1">
    <source>
        <dbReference type="ARBA" id="ARBA00022801"/>
    </source>
</evidence>
<evidence type="ECO:0000313" key="3">
    <source>
        <dbReference type="EMBL" id="GGG64871.1"/>
    </source>
</evidence>
<dbReference type="GO" id="GO:0005975">
    <property type="term" value="P:carbohydrate metabolic process"/>
    <property type="evidence" value="ECO:0007669"/>
    <property type="project" value="TreeGrafter"/>
</dbReference>
<dbReference type="Proteomes" id="UP000647241">
    <property type="component" value="Unassembled WGS sequence"/>
</dbReference>
<evidence type="ECO:0000313" key="4">
    <source>
        <dbReference type="Proteomes" id="UP000647241"/>
    </source>
</evidence>
<protein>
    <submittedName>
        <fullName evidence="3">9-O-acetylesterase</fullName>
    </submittedName>
</protein>
<keyword evidence="4" id="KW-1185">Reference proteome</keyword>
<gene>
    <name evidence="3" type="ORF">GCM10011585_03120</name>
</gene>
<proteinExistence type="predicted"/>
<dbReference type="Pfam" id="PF03629">
    <property type="entry name" value="SASA"/>
    <property type="match status" value="1"/>
</dbReference>
<comment type="caution">
    <text evidence="3">The sequence shown here is derived from an EMBL/GenBank/DDBJ whole genome shotgun (WGS) entry which is preliminary data.</text>
</comment>
<keyword evidence="1" id="KW-0378">Hydrolase</keyword>
<dbReference type="InterPro" id="IPR005181">
    <property type="entry name" value="SASA"/>
</dbReference>
<reference evidence="3" key="2">
    <citation type="submission" date="2020-09" db="EMBL/GenBank/DDBJ databases">
        <authorList>
            <person name="Sun Q."/>
            <person name="Zhou Y."/>
        </authorList>
    </citation>
    <scope>NUCLEOTIDE SEQUENCE</scope>
    <source>
        <strain evidence="3">CGMCC 1.12997</strain>
    </source>
</reference>
<dbReference type="EMBL" id="BMGT01000001">
    <property type="protein sequence ID" value="GGG64871.1"/>
    <property type="molecule type" value="Genomic_DNA"/>
</dbReference>